<name>A0A060CF59_9ACTN</name>
<dbReference type="InterPro" id="IPR032515">
    <property type="entry name" value="DUF4964"/>
</dbReference>
<sequence>MPKYLLVALACAVSLLSLRAAPPVLPEENCAQLRLPAVPLVTHDPYFSVWSFTDQLNDSWPVHWTGAVNALCGIVRVDGQPYSLLGTPQSTTLPQARQLAVRVSATRTQYIFQAGPTEIT</sequence>
<feature type="domain" description="DUF4964" evidence="2">
    <location>
        <begin position="24"/>
        <end position="87"/>
    </location>
</feature>
<protein>
    <submittedName>
        <fullName evidence="3">CAZy families CBM13 protein</fullName>
    </submittedName>
</protein>
<feature type="signal peptide" evidence="1">
    <location>
        <begin position="1"/>
        <end position="20"/>
    </location>
</feature>
<proteinExistence type="predicted"/>
<dbReference type="PANTHER" id="PTHR31987:SF1">
    <property type="entry name" value="GLUTAMINASE A"/>
    <property type="match status" value="1"/>
</dbReference>
<keyword evidence="1" id="KW-0732">Signal</keyword>
<evidence type="ECO:0000313" key="3">
    <source>
        <dbReference type="EMBL" id="AIA91371.1"/>
    </source>
</evidence>
<reference evidence="3" key="1">
    <citation type="journal article" date="2013" name="Environ. Microbiol.">
        <title>Seasonally variable intestinal metagenomes of the red palm weevil (Rhynchophorus ferrugineus).</title>
        <authorList>
            <person name="Jia S."/>
            <person name="Zhang X."/>
            <person name="Zhang G."/>
            <person name="Yin A."/>
            <person name="Zhang S."/>
            <person name="Li F."/>
            <person name="Wang L."/>
            <person name="Zhao D."/>
            <person name="Yun Q."/>
            <person name="Tala"/>
            <person name="Wang J."/>
            <person name="Sun G."/>
            <person name="Baabdullah M."/>
            <person name="Yu X."/>
            <person name="Hu S."/>
            <person name="Al-Mssallem I.S."/>
            <person name="Yu J."/>
        </authorList>
    </citation>
    <scope>NUCLEOTIDE SEQUENCE</scope>
</reference>
<feature type="non-terminal residue" evidence="3">
    <location>
        <position position="120"/>
    </location>
</feature>
<feature type="chain" id="PRO_5038565150" evidence="1">
    <location>
        <begin position="21"/>
        <end position="120"/>
    </location>
</feature>
<evidence type="ECO:0000259" key="2">
    <source>
        <dbReference type="Pfam" id="PF16334"/>
    </source>
</evidence>
<dbReference type="PANTHER" id="PTHR31987">
    <property type="entry name" value="GLUTAMINASE A-RELATED"/>
    <property type="match status" value="1"/>
</dbReference>
<evidence type="ECO:0000256" key="1">
    <source>
        <dbReference type="SAM" id="SignalP"/>
    </source>
</evidence>
<dbReference type="AlphaFoldDB" id="A0A060CF59"/>
<organism evidence="3">
    <name type="scientific">uncultured Catenulispora sp</name>
    <dbReference type="NCBI Taxonomy" id="487357"/>
    <lineage>
        <taxon>Bacteria</taxon>
        <taxon>Bacillati</taxon>
        <taxon>Actinomycetota</taxon>
        <taxon>Actinomycetes</taxon>
        <taxon>Catenulisporales</taxon>
        <taxon>Catenulisporaceae</taxon>
        <taxon>Catenulispora</taxon>
        <taxon>environmental samples</taxon>
    </lineage>
</organism>
<dbReference type="EMBL" id="KF124058">
    <property type="protein sequence ID" value="AIA91371.1"/>
    <property type="molecule type" value="Genomic_DNA"/>
</dbReference>
<dbReference type="Pfam" id="PF16334">
    <property type="entry name" value="DUF4964"/>
    <property type="match status" value="1"/>
</dbReference>
<dbReference type="InterPro" id="IPR052743">
    <property type="entry name" value="Glutaminase_GtaA"/>
</dbReference>
<accession>A0A060CF59</accession>